<protein>
    <submittedName>
        <fullName evidence="1">Uncharacterized protein</fullName>
    </submittedName>
</protein>
<reference evidence="1 2" key="1">
    <citation type="submission" date="2019-09" db="EMBL/GenBank/DDBJ databases">
        <title>The hologenome of the rock-dwelling lichen Lasallia pustulata.</title>
        <authorList>
            <person name="Greshake Tzovaras B."/>
            <person name="Segers F."/>
            <person name="Bicker A."/>
            <person name="Dal Grande F."/>
            <person name="Otte J."/>
            <person name="Hankeln T."/>
            <person name="Schmitt I."/>
            <person name="Ebersberger I."/>
        </authorList>
    </citation>
    <scope>NUCLEOTIDE SEQUENCE [LARGE SCALE GENOMIC DNA]</scope>
    <source>
        <strain evidence="1">A1-1</strain>
    </source>
</reference>
<evidence type="ECO:0000313" key="2">
    <source>
        <dbReference type="Proteomes" id="UP000324767"/>
    </source>
</evidence>
<name>A0A5M8PXB9_9LECA</name>
<dbReference type="AlphaFoldDB" id="A0A5M8PXB9"/>
<organism evidence="1 2">
    <name type="scientific">Lasallia pustulata</name>
    <dbReference type="NCBI Taxonomy" id="136370"/>
    <lineage>
        <taxon>Eukaryota</taxon>
        <taxon>Fungi</taxon>
        <taxon>Dikarya</taxon>
        <taxon>Ascomycota</taxon>
        <taxon>Pezizomycotina</taxon>
        <taxon>Lecanoromycetes</taxon>
        <taxon>OSLEUM clade</taxon>
        <taxon>Umbilicariomycetidae</taxon>
        <taxon>Umbilicariales</taxon>
        <taxon>Umbilicariaceae</taxon>
        <taxon>Lasallia</taxon>
    </lineage>
</organism>
<sequence>MAMQLPEVVPLVSAELVSAELAHTLLYSTNLSETLPAGVSQEVSFESRANVHACTPTHRSTCSHALNPEPLQLKATYIAVTQKKLSNRDKDLADGKCAHISPSGDRFEAQGCRLIPDIVSMGKRRQVDSLPMYPRRGSDEAALQRKASFLELAVLEFTLQSCFYPCIK</sequence>
<proteinExistence type="predicted"/>
<evidence type="ECO:0000313" key="1">
    <source>
        <dbReference type="EMBL" id="KAA6414315.1"/>
    </source>
</evidence>
<comment type="caution">
    <text evidence="1">The sequence shown here is derived from an EMBL/GenBank/DDBJ whole genome shotgun (WGS) entry which is preliminary data.</text>
</comment>
<dbReference type="EMBL" id="VXIT01000003">
    <property type="protein sequence ID" value="KAA6414315.1"/>
    <property type="molecule type" value="Genomic_DNA"/>
</dbReference>
<dbReference type="Proteomes" id="UP000324767">
    <property type="component" value="Unassembled WGS sequence"/>
</dbReference>
<accession>A0A5M8PXB9</accession>
<gene>
    <name evidence="1" type="ORF">FRX48_02678</name>
</gene>